<proteinExistence type="inferred from homology"/>
<dbReference type="Pfam" id="PF00149">
    <property type="entry name" value="Metallophos"/>
    <property type="match status" value="1"/>
</dbReference>
<dbReference type="SMART" id="SM00156">
    <property type="entry name" value="PP2Ac"/>
    <property type="match status" value="1"/>
</dbReference>
<evidence type="ECO:0000256" key="3">
    <source>
        <dbReference type="ARBA" id="ARBA00022801"/>
    </source>
</evidence>
<feature type="compositionally biased region" description="Polar residues" evidence="9">
    <location>
        <begin position="21"/>
        <end position="32"/>
    </location>
</feature>
<dbReference type="PANTHER" id="PTHR11668">
    <property type="entry name" value="SERINE/THREONINE PROTEIN PHOSPHATASE"/>
    <property type="match status" value="1"/>
</dbReference>
<feature type="compositionally biased region" description="Polar residues" evidence="9">
    <location>
        <begin position="1"/>
        <end position="10"/>
    </location>
</feature>
<dbReference type="EMBL" id="JALLAZ020001667">
    <property type="protein sequence ID" value="KAL3768969.1"/>
    <property type="molecule type" value="Genomic_DNA"/>
</dbReference>
<feature type="compositionally biased region" description="Gly residues" evidence="9">
    <location>
        <begin position="35"/>
        <end position="46"/>
    </location>
</feature>
<comment type="catalytic activity">
    <reaction evidence="7 8">
        <text>O-phospho-L-threonyl-[protein] + H2O = L-threonyl-[protein] + phosphate</text>
        <dbReference type="Rhea" id="RHEA:47004"/>
        <dbReference type="Rhea" id="RHEA-COMP:11060"/>
        <dbReference type="Rhea" id="RHEA-COMP:11605"/>
        <dbReference type="ChEBI" id="CHEBI:15377"/>
        <dbReference type="ChEBI" id="CHEBI:30013"/>
        <dbReference type="ChEBI" id="CHEBI:43474"/>
        <dbReference type="ChEBI" id="CHEBI:61977"/>
        <dbReference type="EC" id="3.1.3.16"/>
    </reaction>
</comment>
<accession>A0ABD3MYM8</accession>
<evidence type="ECO:0000313" key="11">
    <source>
        <dbReference type="EMBL" id="KAL3768969.1"/>
    </source>
</evidence>
<dbReference type="PRINTS" id="PR00114">
    <property type="entry name" value="STPHPHTASE"/>
</dbReference>
<organism evidence="11 12">
    <name type="scientific">Stephanodiscus triporus</name>
    <dbReference type="NCBI Taxonomy" id="2934178"/>
    <lineage>
        <taxon>Eukaryota</taxon>
        <taxon>Sar</taxon>
        <taxon>Stramenopiles</taxon>
        <taxon>Ochrophyta</taxon>
        <taxon>Bacillariophyta</taxon>
        <taxon>Coscinodiscophyceae</taxon>
        <taxon>Thalassiosirophycidae</taxon>
        <taxon>Stephanodiscales</taxon>
        <taxon>Stephanodiscaceae</taxon>
        <taxon>Stephanodiscus</taxon>
    </lineage>
</organism>
<dbReference type="PROSITE" id="PS00125">
    <property type="entry name" value="SER_THR_PHOSPHATASE"/>
    <property type="match status" value="1"/>
</dbReference>
<dbReference type="PANTHER" id="PTHR11668:SF300">
    <property type="entry name" value="SERINE_THREONINE-PROTEIN PHOSPHATASE"/>
    <property type="match status" value="1"/>
</dbReference>
<keyword evidence="2" id="KW-0479">Metal-binding</keyword>
<evidence type="ECO:0000256" key="1">
    <source>
        <dbReference type="ARBA" id="ARBA00001936"/>
    </source>
</evidence>
<evidence type="ECO:0000256" key="6">
    <source>
        <dbReference type="ARBA" id="ARBA00047761"/>
    </source>
</evidence>
<keyword evidence="4" id="KW-0904">Protein phosphatase</keyword>
<dbReference type="FunFam" id="3.60.21.10:FF:000026">
    <property type="entry name" value="Serine/threonine-protein phosphatase"/>
    <property type="match status" value="1"/>
</dbReference>
<dbReference type="InterPro" id="IPR050341">
    <property type="entry name" value="PP1_catalytic_subunit"/>
</dbReference>
<dbReference type="Proteomes" id="UP001530315">
    <property type="component" value="Unassembled WGS sequence"/>
</dbReference>
<keyword evidence="3 8" id="KW-0378">Hydrolase</keyword>
<evidence type="ECO:0000256" key="7">
    <source>
        <dbReference type="ARBA" id="ARBA00048336"/>
    </source>
</evidence>
<dbReference type="GO" id="GO:0046872">
    <property type="term" value="F:metal ion binding"/>
    <property type="evidence" value="ECO:0007669"/>
    <property type="project" value="UniProtKB-KW"/>
</dbReference>
<dbReference type="GO" id="GO:0004722">
    <property type="term" value="F:protein serine/threonine phosphatase activity"/>
    <property type="evidence" value="ECO:0007669"/>
    <property type="project" value="UniProtKB-EC"/>
</dbReference>
<dbReference type="SUPFAM" id="SSF56300">
    <property type="entry name" value="Metallo-dependent phosphatases"/>
    <property type="match status" value="1"/>
</dbReference>
<feature type="region of interest" description="Disordered" evidence="9">
    <location>
        <begin position="1"/>
        <end position="58"/>
    </location>
</feature>
<keyword evidence="12" id="KW-1185">Reference proteome</keyword>
<dbReference type="InterPro" id="IPR031675">
    <property type="entry name" value="STPPase_N"/>
</dbReference>
<evidence type="ECO:0000259" key="10">
    <source>
        <dbReference type="PROSITE" id="PS00125"/>
    </source>
</evidence>
<dbReference type="InterPro" id="IPR006186">
    <property type="entry name" value="Ser/Thr-sp_prot-phosphatase"/>
</dbReference>
<comment type="catalytic activity">
    <reaction evidence="6">
        <text>O-phospho-L-seryl-[protein] + H2O = L-seryl-[protein] + phosphate</text>
        <dbReference type="Rhea" id="RHEA:20629"/>
        <dbReference type="Rhea" id="RHEA-COMP:9863"/>
        <dbReference type="Rhea" id="RHEA-COMP:11604"/>
        <dbReference type="ChEBI" id="CHEBI:15377"/>
        <dbReference type="ChEBI" id="CHEBI:29999"/>
        <dbReference type="ChEBI" id="CHEBI:43474"/>
        <dbReference type="ChEBI" id="CHEBI:83421"/>
        <dbReference type="EC" id="3.1.3.16"/>
    </reaction>
</comment>
<evidence type="ECO:0000256" key="8">
    <source>
        <dbReference type="RuleBase" id="RU004273"/>
    </source>
</evidence>
<name>A0ABD3MYM8_9STRA</name>
<comment type="similarity">
    <text evidence="8">Belongs to the PPP phosphatase family.</text>
</comment>
<evidence type="ECO:0000256" key="4">
    <source>
        <dbReference type="ARBA" id="ARBA00022912"/>
    </source>
</evidence>
<evidence type="ECO:0000256" key="5">
    <source>
        <dbReference type="ARBA" id="ARBA00023211"/>
    </source>
</evidence>
<dbReference type="InterPro" id="IPR004843">
    <property type="entry name" value="Calcineurin-like_PHP"/>
</dbReference>
<reference evidence="11 12" key="1">
    <citation type="submission" date="2024-10" db="EMBL/GenBank/DDBJ databases">
        <title>Updated reference genomes for cyclostephanoid diatoms.</title>
        <authorList>
            <person name="Roberts W.R."/>
            <person name="Alverson A.J."/>
        </authorList>
    </citation>
    <scope>NUCLEOTIDE SEQUENCE [LARGE SCALE GENOMIC DNA]</scope>
    <source>
        <strain evidence="11 12">AJA276-08</strain>
    </source>
</reference>
<dbReference type="Gene3D" id="3.60.21.10">
    <property type="match status" value="1"/>
</dbReference>
<evidence type="ECO:0000256" key="2">
    <source>
        <dbReference type="ARBA" id="ARBA00022723"/>
    </source>
</evidence>
<evidence type="ECO:0000313" key="12">
    <source>
        <dbReference type="Proteomes" id="UP001530315"/>
    </source>
</evidence>
<dbReference type="AlphaFoldDB" id="A0ABD3MYM8"/>
<protein>
    <recommendedName>
        <fullName evidence="8">Serine/threonine-protein phosphatase</fullName>
        <ecNumber evidence="8">3.1.3.16</ecNumber>
    </recommendedName>
</protein>
<dbReference type="CDD" id="cd07414">
    <property type="entry name" value="MPP_PP1_PPKL"/>
    <property type="match status" value="1"/>
</dbReference>
<evidence type="ECO:0000256" key="9">
    <source>
        <dbReference type="SAM" id="MobiDB-lite"/>
    </source>
</evidence>
<comment type="cofactor">
    <cofactor evidence="1">
        <name>Mn(2+)</name>
        <dbReference type="ChEBI" id="CHEBI:29035"/>
    </cofactor>
</comment>
<feature type="compositionally biased region" description="Low complexity" evidence="9">
    <location>
        <begin position="47"/>
        <end position="58"/>
    </location>
</feature>
<dbReference type="InterPro" id="IPR029052">
    <property type="entry name" value="Metallo-depent_PP-like"/>
</dbReference>
<gene>
    <name evidence="11" type="ORF">ACHAW5_005537</name>
</gene>
<dbReference type="Pfam" id="PF16891">
    <property type="entry name" value="STPPase_N"/>
    <property type="match status" value="1"/>
</dbReference>
<comment type="caution">
    <text evidence="11">The sequence shown here is derived from an EMBL/GenBank/DDBJ whole genome shotgun (WGS) entry which is preliminary data.</text>
</comment>
<dbReference type="EC" id="3.1.3.16" evidence="8"/>
<feature type="domain" description="Serine/threonine specific protein phosphatases" evidence="10">
    <location>
        <begin position="219"/>
        <end position="224"/>
    </location>
</feature>
<sequence length="411" mass="44487">MSTIENQSPNGEGEDAPMDLSDNNNGSESSSPIEDGGGVGPDGGGMSDDNGAASSMPSATTATIATTVASGIGGIGGIGGGIGDLQSTTYHADAATPMPPQPSMEPIQSVAQRLLGLRGSPPGTLASLAENEIKLLCQRVRPILLAQPMLLELEAPLKICGDVHGQFTDLLRLFEYGGFPPESNYLFLGDYVDRGKQSLETVCLLICYKIMYPENFFILRGNHESAGINRIYGFYDECKRRYSIRLWKVFSDVFNCLPVSAIVDEKILCMHGGLSPEMERLQQIADLHRPCDVPDVGLMCDLLWSDPDTGVNGWAENDRGVSFVFGADVVAAFLEQHDLDLLVRAHQVVEDGYEFFAGRRLVTLFSAPNYSGEFDNAGGMISVDESLMCSFQILKPSSRAARFAQRPQQQK</sequence>
<keyword evidence="5" id="KW-0464">Manganese</keyword>